<gene>
    <name evidence="6" type="ORF">F6X53_06650</name>
</gene>
<dbReference type="InterPro" id="IPR006062">
    <property type="entry name" value="His_biosynth"/>
</dbReference>
<comment type="caution">
    <text evidence="6">The sequence shown here is derived from an EMBL/GenBank/DDBJ whole genome shotgun (WGS) entry which is preliminary data.</text>
</comment>
<dbReference type="Gene3D" id="3.20.20.70">
    <property type="entry name" value="Aldolase class I"/>
    <property type="match status" value="1"/>
</dbReference>
<evidence type="ECO:0000256" key="4">
    <source>
        <dbReference type="ARBA" id="ARBA00029440"/>
    </source>
</evidence>
<evidence type="ECO:0000313" key="6">
    <source>
        <dbReference type="EMBL" id="KAB1080372.1"/>
    </source>
</evidence>
<dbReference type="Pfam" id="PF00977">
    <property type="entry name" value="His_biosynth"/>
    <property type="match status" value="2"/>
</dbReference>
<reference evidence="6 7" key="1">
    <citation type="submission" date="2019-09" db="EMBL/GenBank/DDBJ databases">
        <title>YIM 48816 draft genome.</title>
        <authorList>
            <person name="Jiang L."/>
        </authorList>
    </citation>
    <scope>NUCLEOTIDE SEQUENCE [LARGE SCALE GENOMIC DNA]</scope>
    <source>
        <strain evidence="6 7">YIM 48816</strain>
    </source>
</reference>
<keyword evidence="2 5" id="KW-0028">Amino-acid biosynthesis</keyword>
<sequence>MGRAFEVIPVLDLRHGRVVRARMGERHSYAPIETPLAKGSEPGAVARGLLDAVPARILYVADLDAIMEGAPPDRAALERIAAACPETRLWVDAGFSDARRVESFLSAGLGLPVIGSESQGDPDLVRRLGDRAVLSLDSRGRERLGPAALHDEPGLWPRDVIVMALARVGAGAGPDLAGIAAARALGGDRRVYAAGGVRGPEDLRALRGAGAAGVLVASAIHDGRLRAGDLLDCGAPENGGPAPPA</sequence>
<evidence type="ECO:0000256" key="2">
    <source>
        <dbReference type="ARBA" id="ARBA00022605"/>
    </source>
</evidence>
<dbReference type="RefSeq" id="WP_150998575.1">
    <property type="nucleotide sequence ID" value="NZ_BPQY01000134.1"/>
</dbReference>
<dbReference type="PANTHER" id="PTHR43090:SF2">
    <property type="entry name" value="1-(5-PHOSPHORIBOSYL)-5-[(5-PHOSPHORIBOSYLAMINO)METHYLIDENEAMINO] IMIDAZOLE-4-CARBOXAMIDE ISOMERASE"/>
    <property type="match status" value="1"/>
</dbReference>
<comment type="similarity">
    <text evidence="1 5">Belongs to the HisA/HisF family.</text>
</comment>
<name>A0A6L3T1B3_9HYPH</name>
<proteinExistence type="inferred from homology"/>
<dbReference type="OrthoDB" id="8535539at2"/>
<evidence type="ECO:0000256" key="3">
    <source>
        <dbReference type="ARBA" id="ARBA00023102"/>
    </source>
</evidence>
<dbReference type="AlphaFoldDB" id="A0A6L3T1B3"/>
<dbReference type="GO" id="GO:0000105">
    <property type="term" value="P:L-histidine biosynthetic process"/>
    <property type="evidence" value="ECO:0007669"/>
    <property type="project" value="UniProtKB-KW"/>
</dbReference>
<dbReference type="InterPro" id="IPR013785">
    <property type="entry name" value="Aldolase_TIM"/>
</dbReference>
<dbReference type="SUPFAM" id="SSF51366">
    <property type="entry name" value="Ribulose-phoshate binding barrel"/>
    <property type="match status" value="1"/>
</dbReference>
<dbReference type="InterPro" id="IPR011060">
    <property type="entry name" value="RibuloseP-bd_barrel"/>
</dbReference>
<organism evidence="6 7">
    <name type="scientific">Methylobacterium soli</name>
    <dbReference type="NCBI Taxonomy" id="553447"/>
    <lineage>
        <taxon>Bacteria</taxon>
        <taxon>Pseudomonadati</taxon>
        <taxon>Pseudomonadota</taxon>
        <taxon>Alphaproteobacteria</taxon>
        <taxon>Hyphomicrobiales</taxon>
        <taxon>Methylobacteriaceae</taxon>
        <taxon>Methylobacterium</taxon>
    </lineage>
</organism>
<dbReference type="InterPro" id="IPR044524">
    <property type="entry name" value="Isoase_HisA-like"/>
</dbReference>
<dbReference type="GO" id="GO:0003949">
    <property type="term" value="F:1-(5-phosphoribosyl)-5-[(5-phosphoribosylamino)methylideneamino]imidazole-4-carboxamide isomerase activity"/>
    <property type="evidence" value="ECO:0007669"/>
    <property type="project" value="InterPro"/>
</dbReference>
<dbReference type="PANTHER" id="PTHR43090">
    <property type="entry name" value="1-(5-PHOSPHORIBOSYL)-5-[(5-PHOSPHORIBOSYLAMINO)METHYLIDENEAMINO] IMIDAZOLE-4-CARBOXAMIDE ISOMERASE"/>
    <property type="match status" value="1"/>
</dbReference>
<evidence type="ECO:0000313" key="7">
    <source>
        <dbReference type="Proteomes" id="UP000474159"/>
    </source>
</evidence>
<evidence type="ECO:0000256" key="1">
    <source>
        <dbReference type="ARBA" id="ARBA00009667"/>
    </source>
</evidence>
<evidence type="ECO:0000256" key="5">
    <source>
        <dbReference type="RuleBase" id="RU003657"/>
    </source>
</evidence>
<dbReference type="GO" id="GO:0005737">
    <property type="term" value="C:cytoplasm"/>
    <property type="evidence" value="ECO:0007669"/>
    <property type="project" value="TreeGrafter"/>
</dbReference>
<dbReference type="Proteomes" id="UP000474159">
    <property type="component" value="Unassembled WGS sequence"/>
</dbReference>
<protein>
    <submittedName>
        <fullName evidence="6">Nickel transporter</fullName>
    </submittedName>
</protein>
<keyword evidence="3 5" id="KW-0368">Histidine biosynthesis</keyword>
<dbReference type="EMBL" id="VZZK01000005">
    <property type="protein sequence ID" value="KAB1080372.1"/>
    <property type="molecule type" value="Genomic_DNA"/>
</dbReference>
<dbReference type="CDD" id="cd04723">
    <property type="entry name" value="HisA_HisF"/>
    <property type="match status" value="1"/>
</dbReference>
<accession>A0A6L3T1B3</accession>
<comment type="pathway">
    <text evidence="4">Amino-acid biosynthesis.</text>
</comment>
<dbReference type="GO" id="GO:0000162">
    <property type="term" value="P:L-tryptophan biosynthetic process"/>
    <property type="evidence" value="ECO:0007669"/>
    <property type="project" value="TreeGrafter"/>
</dbReference>
<keyword evidence="7" id="KW-1185">Reference proteome</keyword>